<keyword evidence="1" id="KW-0653">Protein transport</keyword>
<evidence type="ECO:0000259" key="2">
    <source>
        <dbReference type="SMART" id="SM00577"/>
    </source>
</evidence>
<keyword evidence="1" id="KW-0496">Mitochondrion</keyword>
<dbReference type="InterPro" id="IPR050365">
    <property type="entry name" value="TIM50"/>
</dbReference>
<comment type="function">
    <text evidence="1">Essential component of the TIM23 complex, a complex that mediates the translocation of transit peptide-containing proteins across the mitochondrial inner membrane.</text>
</comment>
<dbReference type="AlphaFoldDB" id="A0AAF0XN25"/>
<keyword evidence="4" id="KW-1185">Reference proteome</keyword>
<keyword evidence="1" id="KW-0811">Translocation</keyword>
<organism evidence="3 4">
    <name type="scientific">Daucus carota subsp. sativus</name>
    <name type="common">Carrot</name>
    <dbReference type="NCBI Taxonomy" id="79200"/>
    <lineage>
        <taxon>Eukaryota</taxon>
        <taxon>Viridiplantae</taxon>
        <taxon>Streptophyta</taxon>
        <taxon>Embryophyta</taxon>
        <taxon>Tracheophyta</taxon>
        <taxon>Spermatophyta</taxon>
        <taxon>Magnoliopsida</taxon>
        <taxon>eudicotyledons</taxon>
        <taxon>Gunneridae</taxon>
        <taxon>Pentapetalae</taxon>
        <taxon>asterids</taxon>
        <taxon>campanulids</taxon>
        <taxon>Apiales</taxon>
        <taxon>Apiaceae</taxon>
        <taxon>Apioideae</taxon>
        <taxon>Scandiceae</taxon>
        <taxon>Daucinae</taxon>
        <taxon>Daucus</taxon>
        <taxon>Daucus sect. Daucus</taxon>
    </lineage>
</organism>
<dbReference type="InterPro" id="IPR036412">
    <property type="entry name" value="HAD-like_sf"/>
</dbReference>
<accession>A0AAF0XN25</accession>
<reference evidence="3" key="1">
    <citation type="journal article" date="2016" name="Nat. Genet.">
        <title>A high-quality carrot genome assembly provides new insights into carotenoid accumulation and asterid genome evolution.</title>
        <authorList>
            <person name="Iorizzo M."/>
            <person name="Ellison S."/>
            <person name="Senalik D."/>
            <person name="Zeng P."/>
            <person name="Satapoomin P."/>
            <person name="Huang J."/>
            <person name="Bowman M."/>
            <person name="Iovene M."/>
            <person name="Sanseverino W."/>
            <person name="Cavagnaro P."/>
            <person name="Yildiz M."/>
            <person name="Macko-Podgorni A."/>
            <person name="Moranska E."/>
            <person name="Grzebelus E."/>
            <person name="Grzebelus D."/>
            <person name="Ashrafi H."/>
            <person name="Zheng Z."/>
            <person name="Cheng S."/>
            <person name="Spooner D."/>
            <person name="Van Deynze A."/>
            <person name="Simon P."/>
        </authorList>
    </citation>
    <scope>NUCLEOTIDE SEQUENCE</scope>
    <source>
        <tissue evidence="3">Leaf</tissue>
    </source>
</reference>
<dbReference type="PANTHER" id="PTHR12210">
    <property type="entry name" value="DULLARD PROTEIN PHOSPHATASE"/>
    <property type="match status" value="1"/>
</dbReference>
<reference evidence="3" key="2">
    <citation type="submission" date="2022-03" db="EMBL/GenBank/DDBJ databases">
        <title>Draft title - Genomic analysis of global carrot germplasm unveils the trajectory of domestication and the origin of high carotenoid orange carrot.</title>
        <authorList>
            <person name="Iorizzo M."/>
            <person name="Ellison S."/>
            <person name="Senalik D."/>
            <person name="Macko-Podgorni A."/>
            <person name="Grzebelus D."/>
            <person name="Bostan H."/>
            <person name="Rolling W."/>
            <person name="Curaba J."/>
            <person name="Simon P."/>
        </authorList>
    </citation>
    <scope>NUCLEOTIDE SEQUENCE</scope>
    <source>
        <tissue evidence="3">Leaf</tissue>
    </source>
</reference>
<dbReference type="EMBL" id="CP093349">
    <property type="protein sequence ID" value="WOH09789.1"/>
    <property type="molecule type" value="Genomic_DNA"/>
</dbReference>
<keyword evidence="1" id="KW-0813">Transport</keyword>
<comment type="similarity">
    <text evidence="1">Belongs to the TIM50 family.</text>
</comment>
<keyword evidence="1" id="KW-0809">Transit peptide</keyword>
<dbReference type="GO" id="GO:0005744">
    <property type="term" value="C:TIM23 mitochondrial import inner membrane translocase complex"/>
    <property type="evidence" value="ECO:0007669"/>
    <property type="project" value="UniProtKB-UniRule"/>
</dbReference>
<protein>
    <recommendedName>
        <fullName evidence="1">Mitochondrial import inner membrane translocase subunit TIM50</fullName>
    </recommendedName>
</protein>
<dbReference type="SMART" id="SM00577">
    <property type="entry name" value="CPDc"/>
    <property type="match status" value="1"/>
</dbReference>
<evidence type="ECO:0000313" key="3">
    <source>
        <dbReference type="EMBL" id="WOH09789.1"/>
    </source>
</evidence>
<dbReference type="Pfam" id="PF03031">
    <property type="entry name" value="NIF"/>
    <property type="match status" value="1"/>
</dbReference>
<dbReference type="GO" id="GO:0015031">
    <property type="term" value="P:protein transport"/>
    <property type="evidence" value="ECO:0007669"/>
    <property type="project" value="UniProtKB-KW"/>
</dbReference>
<proteinExistence type="inferred from homology"/>
<dbReference type="Gene3D" id="3.40.50.1000">
    <property type="entry name" value="HAD superfamily/HAD-like"/>
    <property type="match status" value="1"/>
</dbReference>
<dbReference type="InterPro" id="IPR004274">
    <property type="entry name" value="FCP1_dom"/>
</dbReference>
<dbReference type="Proteomes" id="UP000077755">
    <property type="component" value="Chromosome 7"/>
</dbReference>
<evidence type="ECO:0000313" key="4">
    <source>
        <dbReference type="Proteomes" id="UP000077755"/>
    </source>
</evidence>
<dbReference type="FunFam" id="3.40.50.1000:FF:000257">
    <property type="entry name" value="Haloacid dehalogenase-like hydrolase (HAD) superfamily protein"/>
    <property type="match status" value="1"/>
</dbReference>
<comment type="subcellular location">
    <subcellularLocation>
        <location evidence="1">Mitochondrion inner membrane</location>
        <topology evidence="1">Single-pass membrane protein</topology>
    </subcellularLocation>
</comment>
<comment type="subunit">
    <text evidence="1">Component of the TIM23 complex.</text>
</comment>
<gene>
    <name evidence="3" type="ORF">DCAR_0729248</name>
</gene>
<dbReference type="SUPFAM" id="SSF56784">
    <property type="entry name" value="HAD-like"/>
    <property type="match status" value="1"/>
</dbReference>
<dbReference type="InterPro" id="IPR023214">
    <property type="entry name" value="HAD_sf"/>
</dbReference>
<feature type="domain" description="FCP1 homology" evidence="2">
    <location>
        <begin position="97"/>
        <end position="257"/>
    </location>
</feature>
<name>A0AAF0XN25_DAUCS</name>
<evidence type="ECO:0000256" key="1">
    <source>
        <dbReference type="RuleBase" id="RU365079"/>
    </source>
</evidence>
<sequence length="333" mass="38225">MLKSFSHEFQHDHGAVRCDPHLRSEGIGNCVTLLCDNAFRCTATCSKKSPATNMVHKKHPPLSRVVAKHFSSTQIDRADRFLVSRPPPKIVSRTSSRRKLLILDVNGVLADVVSPPPKDCRGDINILRRAIFKRPFYQEFLRFCFDNFDVGIWSSRSKKVVDRVIDYLLGDMKHNLVFSWDLSKCTKTGLYTLENKHKPLVCKDLRKIWEGYDDDLPWEKGVYNESNTLLLDDSPHKALLNPMHTAVFPYSFTYKDKHDTSLGPGGDLRVYVEKLATTGNMRKYVEKHPFGQSHIDETNSYWDFYSKVLYMQSNVSTTSYLGTRMGNSVPLIR</sequence>